<name>A0A8J4E8V8_9ACTN</name>
<evidence type="ECO:0000313" key="3">
    <source>
        <dbReference type="Proteomes" id="UP000612585"/>
    </source>
</evidence>
<dbReference type="AlphaFoldDB" id="A0A8J4E8V8"/>
<accession>A0A8J4E8V8</accession>
<proteinExistence type="predicted"/>
<dbReference type="Proteomes" id="UP000612585">
    <property type="component" value="Unassembled WGS sequence"/>
</dbReference>
<dbReference type="EMBL" id="BOPG01000089">
    <property type="protein sequence ID" value="GIJ63147.1"/>
    <property type="molecule type" value="Genomic_DNA"/>
</dbReference>
<keyword evidence="3" id="KW-1185">Reference proteome</keyword>
<gene>
    <name evidence="2" type="ORF">Vau01_106630</name>
</gene>
<feature type="region of interest" description="Disordered" evidence="1">
    <location>
        <begin position="1"/>
        <end position="22"/>
    </location>
</feature>
<organism evidence="2 3">
    <name type="scientific">Virgisporangium aurantiacum</name>
    <dbReference type="NCBI Taxonomy" id="175570"/>
    <lineage>
        <taxon>Bacteria</taxon>
        <taxon>Bacillati</taxon>
        <taxon>Actinomycetota</taxon>
        <taxon>Actinomycetes</taxon>
        <taxon>Micromonosporales</taxon>
        <taxon>Micromonosporaceae</taxon>
        <taxon>Virgisporangium</taxon>
    </lineage>
</organism>
<evidence type="ECO:0000256" key="1">
    <source>
        <dbReference type="SAM" id="MobiDB-lite"/>
    </source>
</evidence>
<evidence type="ECO:0000313" key="2">
    <source>
        <dbReference type="EMBL" id="GIJ63147.1"/>
    </source>
</evidence>
<sequence length="82" mass="8665">MTLHLAGPASRRRVGAEPFAPGYPHVVTGPPRLIAPGGAAGREPAAEERNPLTQWVPMTFSWVLWGQSAFSCCSRGATAAHV</sequence>
<reference evidence="2" key="1">
    <citation type="submission" date="2021-01" db="EMBL/GenBank/DDBJ databases">
        <title>Whole genome shotgun sequence of Virgisporangium aurantiacum NBRC 16421.</title>
        <authorList>
            <person name="Komaki H."/>
            <person name="Tamura T."/>
        </authorList>
    </citation>
    <scope>NUCLEOTIDE SEQUENCE</scope>
    <source>
        <strain evidence="2">NBRC 16421</strain>
    </source>
</reference>
<comment type="caution">
    <text evidence="2">The sequence shown here is derived from an EMBL/GenBank/DDBJ whole genome shotgun (WGS) entry which is preliminary data.</text>
</comment>
<protein>
    <submittedName>
        <fullName evidence="2">Uncharacterized protein</fullName>
    </submittedName>
</protein>